<comment type="caution">
    <text evidence="1">The sequence shown here is derived from an EMBL/GenBank/DDBJ whole genome shotgun (WGS) entry which is preliminary data.</text>
</comment>
<keyword evidence="2" id="KW-1185">Reference proteome</keyword>
<dbReference type="Proteomes" id="UP000237105">
    <property type="component" value="Unassembled WGS sequence"/>
</dbReference>
<proteinExistence type="predicted"/>
<reference evidence="2" key="1">
    <citation type="submission" date="2016-06" db="EMBL/GenBank/DDBJ databases">
        <title>Parallel loss of symbiosis genes in relatives of nitrogen-fixing non-legume Parasponia.</title>
        <authorList>
            <person name="Van Velzen R."/>
            <person name="Holmer R."/>
            <person name="Bu F."/>
            <person name="Rutten L."/>
            <person name="Van Zeijl A."/>
            <person name="Liu W."/>
            <person name="Santuari L."/>
            <person name="Cao Q."/>
            <person name="Sharma T."/>
            <person name="Shen D."/>
            <person name="Roswanjaya Y."/>
            <person name="Wardhani T."/>
            <person name="Kalhor M.S."/>
            <person name="Jansen J."/>
            <person name="Van den Hoogen J."/>
            <person name="Gungor B."/>
            <person name="Hartog M."/>
            <person name="Hontelez J."/>
            <person name="Verver J."/>
            <person name="Yang W.-C."/>
            <person name="Schijlen E."/>
            <person name="Repin R."/>
            <person name="Schilthuizen M."/>
            <person name="Schranz E."/>
            <person name="Heidstra R."/>
            <person name="Miyata K."/>
            <person name="Fedorova E."/>
            <person name="Kohlen W."/>
            <person name="Bisseling T."/>
            <person name="Smit S."/>
            <person name="Geurts R."/>
        </authorList>
    </citation>
    <scope>NUCLEOTIDE SEQUENCE [LARGE SCALE GENOMIC DNA]</scope>
    <source>
        <strain evidence="2">cv. WU1-14</strain>
    </source>
</reference>
<sequence length="122" mass="14168">MLLHIRKLVKLLNITVDAAAIDYIVLIYTDSCRNIHNNLSFYISYIHLRYQRIARHFLLHATDSCQDRKGNRGKEAPTIADLPGFKRREKKRGKDNAKCTKIVTKFLIPTHVACKLPLFNVY</sequence>
<evidence type="ECO:0000313" key="2">
    <source>
        <dbReference type="Proteomes" id="UP000237105"/>
    </source>
</evidence>
<protein>
    <submittedName>
        <fullName evidence="1">Uncharacterized protein</fullName>
    </submittedName>
</protein>
<organism evidence="1 2">
    <name type="scientific">Parasponia andersonii</name>
    <name type="common">Sponia andersonii</name>
    <dbReference type="NCBI Taxonomy" id="3476"/>
    <lineage>
        <taxon>Eukaryota</taxon>
        <taxon>Viridiplantae</taxon>
        <taxon>Streptophyta</taxon>
        <taxon>Embryophyta</taxon>
        <taxon>Tracheophyta</taxon>
        <taxon>Spermatophyta</taxon>
        <taxon>Magnoliopsida</taxon>
        <taxon>eudicotyledons</taxon>
        <taxon>Gunneridae</taxon>
        <taxon>Pentapetalae</taxon>
        <taxon>rosids</taxon>
        <taxon>fabids</taxon>
        <taxon>Rosales</taxon>
        <taxon>Cannabaceae</taxon>
        <taxon>Parasponia</taxon>
    </lineage>
</organism>
<dbReference type="EMBL" id="JXTB01000216">
    <property type="protein sequence ID" value="PON52642.1"/>
    <property type="molecule type" value="Genomic_DNA"/>
</dbReference>
<name>A0A2P5BV39_PARAD</name>
<accession>A0A2P5BV39</accession>
<dbReference type="AlphaFoldDB" id="A0A2P5BV39"/>
<dbReference type="OrthoDB" id="10336247at2759"/>
<gene>
    <name evidence="1" type="ORF">PanWU01x14_207520</name>
</gene>
<evidence type="ECO:0000313" key="1">
    <source>
        <dbReference type="EMBL" id="PON52642.1"/>
    </source>
</evidence>